<gene>
    <name evidence="2" type="ORF">GCM10010468_22350</name>
</gene>
<feature type="region of interest" description="Disordered" evidence="1">
    <location>
        <begin position="157"/>
        <end position="177"/>
    </location>
</feature>
<evidence type="ECO:0000313" key="2">
    <source>
        <dbReference type="EMBL" id="GAA3206719.1"/>
    </source>
</evidence>
<name>A0ABP6Q689_9ACTN</name>
<accession>A0ABP6Q689</accession>
<protein>
    <submittedName>
        <fullName evidence="2">Uncharacterized protein</fullName>
    </submittedName>
</protein>
<organism evidence="2 3">
    <name type="scientific">Actinocorallia longicatena</name>
    <dbReference type="NCBI Taxonomy" id="111803"/>
    <lineage>
        <taxon>Bacteria</taxon>
        <taxon>Bacillati</taxon>
        <taxon>Actinomycetota</taxon>
        <taxon>Actinomycetes</taxon>
        <taxon>Streptosporangiales</taxon>
        <taxon>Thermomonosporaceae</taxon>
        <taxon>Actinocorallia</taxon>
    </lineage>
</organism>
<dbReference type="RefSeq" id="WP_344825827.1">
    <property type="nucleotide sequence ID" value="NZ_BAAAUV010000005.1"/>
</dbReference>
<keyword evidence="3" id="KW-1185">Reference proteome</keyword>
<dbReference type="EMBL" id="BAAAUV010000005">
    <property type="protein sequence ID" value="GAA3206719.1"/>
    <property type="molecule type" value="Genomic_DNA"/>
</dbReference>
<evidence type="ECO:0000256" key="1">
    <source>
        <dbReference type="SAM" id="MobiDB-lite"/>
    </source>
</evidence>
<sequence>MNWDVMRQDDNGNQVRVASHQTRVSALSHVLVFESGVQHKQTYWVDGPDDPQLTTNRDLYLTVLKIGRDARAASWSLSAFLRSMWKVSSGLRARPHLTLDDVGALFSAAGSTPPPSYDEAWTTKDLDLTGAPRSYADWERVLLSQIADLEDFVARPPVRDDGDGVQAPRPEGTGRRATPALWRNFDSAAFVECAIAGAFGGWSASDGARLPKDDGPRQSPVRDIPEIPWLELARMLVCGQNYA</sequence>
<reference evidence="3" key="1">
    <citation type="journal article" date="2019" name="Int. J. Syst. Evol. Microbiol.">
        <title>The Global Catalogue of Microorganisms (GCM) 10K type strain sequencing project: providing services to taxonomists for standard genome sequencing and annotation.</title>
        <authorList>
            <consortium name="The Broad Institute Genomics Platform"/>
            <consortium name="The Broad Institute Genome Sequencing Center for Infectious Disease"/>
            <person name="Wu L."/>
            <person name="Ma J."/>
        </authorList>
    </citation>
    <scope>NUCLEOTIDE SEQUENCE [LARGE SCALE GENOMIC DNA]</scope>
    <source>
        <strain evidence="3">JCM 9377</strain>
    </source>
</reference>
<dbReference type="Proteomes" id="UP001501237">
    <property type="component" value="Unassembled WGS sequence"/>
</dbReference>
<comment type="caution">
    <text evidence="2">The sequence shown here is derived from an EMBL/GenBank/DDBJ whole genome shotgun (WGS) entry which is preliminary data.</text>
</comment>
<evidence type="ECO:0000313" key="3">
    <source>
        <dbReference type="Proteomes" id="UP001501237"/>
    </source>
</evidence>
<proteinExistence type="predicted"/>